<dbReference type="AlphaFoldDB" id="A0A7M5WJ86"/>
<feature type="transmembrane region" description="Helical" evidence="2">
    <location>
        <begin position="171"/>
        <end position="197"/>
    </location>
</feature>
<protein>
    <recommendedName>
        <fullName evidence="3">VTT domain-containing protein</fullName>
    </recommendedName>
</protein>
<dbReference type="Proteomes" id="UP000594262">
    <property type="component" value="Unplaced"/>
</dbReference>
<feature type="transmembrane region" description="Helical" evidence="2">
    <location>
        <begin position="257"/>
        <end position="274"/>
    </location>
</feature>
<dbReference type="OrthoDB" id="166803at2759"/>
<dbReference type="GO" id="GO:0005783">
    <property type="term" value="C:endoplasmic reticulum"/>
    <property type="evidence" value="ECO:0007669"/>
    <property type="project" value="TreeGrafter"/>
</dbReference>
<dbReference type="PANTHER" id="PTHR46593:SF1">
    <property type="entry name" value="TRANSMEMBRANE PROTEIN 64"/>
    <property type="match status" value="1"/>
</dbReference>
<accession>A0A7M5WJ86</accession>
<dbReference type="InterPro" id="IPR032816">
    <property type="entry name" value="VTT_dom"/>
</dbReference>
<feature type="domain" description="VTT" evidence="3">
    <location>
        <begin position="163"/>
        <end position="277"/>
    </location>
</feature>
<feature type="transmembrane region" description="Helical" evidence="2">
    <location>
        <begin position="104"/>
        <end position="124"/>
    </location>
</feature>
<feature type="compositionally biased region" description="Basic residues" evidence="1">
    <location>
        <begin position="387"/>
        <end position="397"/>
    </location>
</feature>
<evidence type="ECO:0000259" key="3">
    <source>
        <dbReference type="Pfam" id="PF09335"/>
    </source>
</evidence>
<feature type="transmembrane region" description="Helical" evidence="2">
    <location>
        <begin position="145"/>
        <end position="165"/>
    </location>
</feature>
<name>A0A7M5WJ86_9CNID</name>
<dbReference type="EnsemblMetazoa" id="CLYHEMT003860.2">
    <property type="protein sequence ID" value="CLYHEMP003860.2"/>
    <property type="gene ID" value="CLYHEMG003860"/>
</dbReference>
<feature type="transmembrane region" description="Helical" evidence="2">
    <location>
        <begin position="294"/>
        <end position="312"/>
    </location>
</feature>
<dbReference type="InterPro" id="IPR053069">
    <property type="entry name" value="TVP38/TMEM64"/>
</dbReference>
<dbReference type="RefSeq" id="XP_066923585.1">
    <property type="nucleotide sequence ID" value="XM_067067484.1"/>
</dbReference>
<sequence>MVGQAFTDDVINPGRSCPDLTTTVEMSEVSDVIQTLTDSDKIVTSGSITPHSNGTVAKKRPDLALDLSDISFTEPTPGQKCFGEKSDVERVLDSRCPCLQSKCLHLSGTFLLIAIVGIVVIFFFRRYLKDCMQWLENADGWVSGLLFILMFTLVSFPMTWGYIFLNVAAGYLYGFLMGLVTVNVSVLVGVAVSLVVCRKIIRGFVTSKLQSEHLKAIIKVVESRRGFKVLVLTRLTPIPFGLQNGLFAITNMPLSKCLLGSFIGLLPTQALNAYLGSTLRSMEDVVHSNSAGGYLILGVQVGISGFLMWYVIRRARYELNKACLPNENEFDYSSLTNFTSSSSKDKITVRTPQPLPLTRANSGKGFRYSALPTSDDDDVTIKGQKNTAKKQGHKRAHSASAILYALQNRDDD</sequence>
<dbReference type="Pfam" id="PF09335">
    <property type="entry name" value="VTT_dom"/>
    <property type="match status" value="1"/>
</dbReference>
<evidence type="ECO:0000256" key="2">
    <source>
        <dbReference type="SAM" id="Phobius"/>
    </source>
</evidence>
<dbReference type="GO" id="GO:0051480">
    <property type="term" value="P:regulation of cytosolic calcium ion concentration"/>
    <property type="evidence" value="ECO:0007669"/>
    <property type="project" value="TreeGrafter"/>
</dbReference>
<proteinExistence type="predicted"/>
<dbReference type="PANTHER" id="PTHR46593">
    <property type="entry name" value="TRANSMEMBRANE PROTEIN 64"/>
    <property type="match status" value="1"/>
</dbReference>
<evidence type="ECO:0000256" key="1">
    <source>
        <dbReference type="SAM" id="MobiDB-lite"/>
    </source>
</evidence>
<keyword evidence="2" id="KW-1133">Transmembrane helix</keyword>
<keyword evidence="5" id="KW-1185">Reference proteome</keyword>
<organism evidence="4 5">
    <name type="scientific">Clytia hemisphaerica</name>
    <dbReference type="NCBI Taxonomy" id="252671"/>
    <lineage>
        <taxon>Eukaryota</taxon>
        <taxon>Metazoa</taxon>
        <taxon>Cnidaria</taxon>
        <taxon>Hydrozoa</taxon>
        <taxon>Hydroidolina</taxon>
        <taxon>Leptothecata</taxon>
        <taxon>Obeliida</taxon>
        <taxon>Clytiidae</taxon>
        <taxon>Clytia</taxon>
    </lineage>
</organism>
<keyword evidence="2" id="KW-0472">Membrane</keyword>
<keyword evidence="2" id="KW-0812">Transmembrane</keyword>
<feature type="region of interest" description="Disordered" evidence="1">
    <location>
        <begin position="361"/>
        <end position="397"/>
    </location>
</feature>
<evidence type="ECO:0000313" key="5">
    <source>
        <dbReference type="Proteomes" id="UP000594262"/>
    </source>
</evidence>
<reference evidence="4" key="1">
    <citation type="submission" date="2021-01" db="UniProtKB">
        <authorList>
            <consortium name="EnsemblMetazoa"/>
        </authorList>
    </citation>
    <scope>IDENTIFICATION</scope>
</reference>
<evidence type="ECO:0000313" key="4">
    <source>
        <dbReference type="EnsemblMetazoa" id="CLYHEMP003860.1"/>
    </source>
</evidence>
<dbReference type="GeneID" id="136810901"/>
<dbReference type="EnsemblMetazoa" id="CLYHEMT003860.1">
    <property type="protein sequence ID" value="CLYHEMP003860.1"/>
    <property type="gene ID" value="CLYHEMG003860"/>
</dbReference>